<dbReference type="SUPFAM" id="SSF52283">
    <property type="entry name" value="Formate/glycerate dehydrogenase catalytic domain-like"/>
    <property type="match status" value="1"/>
</dbReference>
<dbReference type="PANTHER" id="PTHR11133:SF22">
    <property type="entry name" value="ALPHA-AMINOADIPIC SEMIALDEHYDE SYNTHASE, MITOCHONDRIAL"/>
    <property type="match status" value="1"/>
</dbReference>
<comment type="similarity">
    <text evidence="6">In the C-terminal section; belongs to the saccharopine dehydrogenase family.</text>
</comment>
<reference evidence="10 11" key="1">
    <citation type="submission" date="2024-02" db="EMBL/GenBank/DDBJ databases">
        <authorList>
            <person name="Chen Y."/>
            <person name="Shah S."/>
            <person name="Dougan E. K."/>
            <person name="Thang M."/>
            <person name="Chan C."/>
        </authorList>
    </citation>
    <scope>NUCLEOTIDE SEQUENCE [LARGE SCALE GENOMIC DNA]</scope>
</reference>
<comment type="pathway">
    <text evidence="2">Amino-acid degradation; L-lysine degradation via saccharopine pathway; glutaryl-CoA from L-lysine: step 2/6.</text>
</comment>
<protein>
    <submittedName>
        <fullName evidence="10">Alpha-aminoadipic semialdehyde synthase (CAt-LKR/SDH) (LKR/SDH)</fullName>
    </submittedName>
</protein>
<organism evidence="10 11">
    <name type="scientific">Durusdinium trenchii</name>
    <dbReference type="NCBI Taxonomy" id="1381693"/>
    <lineage>
        <taxon>Eukaryota</taxon>
        <taxon>Sar</taxon>
        <taxon>Alveolata</taxon>
        <taxon>Dinophyceae</taxon>
        <taxon>Suessiales</taxon>
        <taxon>Symbiodiniaceae</taxon>
        <taxon>Durusdinium</taxon>
    </lineage>
</organism>
<feature type="domain" description="Alanine dehydrogenase/pyridine nucleotide transhydrogenase NAD(H)-binding" evidence="8">
    <location>
        <begin position="186"/>
        <end position="364"/>
    </location>
</feature>
<dbReference type="PANTHER" id="PTHR11133">
    <property type="entry name" value="SACCHAROPINE DEHYDROGENASE"/>
    <property type="match status" value="1"/>
</dbReference>
<dbReference type="Gene3D" id="3.30.70.2690">
    <property type="entry name" value="LOR/SDH bifunctional enzyme, conserved domain"/>
    <property type="match status" value="1"/>
</dbReference>
<dbReference type="InterPro" id="IPR032095">
    <property type="entry name" value="Sacchrp_dh-like_C"/>
</dbReference>
<keyword evidence="3" id="KW-0560">Oxidoreductase</keyword>
<dbReference type="InterPro" id="IPR007545">
    <property type="entry name" value="LOR/SDH_bifunc_enz_cons_dom"/>
</dbReference>
<evidence type="ECO:0000256" key="7">
    <source>
        <dbReference type="SAM" id="MobiDB-lite"/>
    </source>
</evidence>
<evidence type="ECO:0000256" key="6">
    <source>
        <dbReference type="ARBA" id="ARBA00025744"/>
    </source>
</evidence>
<dbReference type="Pfam" id="PF03435">
    <property type="entry name" value="Sacchrp_dh_NADP"/>
    <property type="match status" value="1"/>
</dbReference>
<dbReference type="EMBL" id="CAXAMM010007117">
    <property type="protein sequence ID" value="CAK9013326.1"/>
    <property type="molecule type" value="Genomic_DNA"/>
</dbReference>
<sequence>MSIGIVKEAYSVWERRCCFTPRQVERIVRTLGIEVVVQPSGKRVFADAEYVRAGATLSDDLSGCNAIFGVKQVPQANLIPDKTYLFFSHTIKGQPENEALLASVLEKRVRLIDYEVISQNGVAGAPRLVAFGEYAGKAGMIDTLRGLGQQLLYQGLSTPFLSIGSAYMYPSYKEATRAVRMAGDAFAAQHRQQSTPSRFQPLVFLFTGSGNVNKGARQVFNLLPHAMIEPSELMQRGAADDFAGLPSVVGCQAGIQDMVARIDGEPTPTFDKRHYYAQPEHYHSVFFEHLARHCNVLVNGVYWDSRFPRVVSKSDIAKFPDHRMHFIADISCDVRGGVELLERANTVEEPFGPCEANDKISIMGVDILPSELPREASQHFGDYLLPFVPQLAHNTATSDLAKELQGACIADKGSLRERFTYIGDLYRELGRPGHAVHSGGKATEDTAAQIAGSTVLRMHGHLFDSGLINRMLDVVEAQLPHGRFQIVECMVGANRKSTVLLQVTMDGGRPQLDQVLTKIFQLAADPAFASSEATVKELPHSFCDGNFAATLRDTYREVSEEEDGEEEEDGGEESGLLTGPPRGSRHLVRKDSASFLDQADVSVTSLIAPSLQKVAVLGAGMVAKPCVEYLSRDSSRHVSVVSGDFNEAKALCRRVGRTNIEPVHIDALQHHDELESLVRGCDAVVSLLPATMHASVAKMCVAAKVPLVTASYVSPELQALSEAATEAGVPILCEMGLDPGMDHMSAMAVIDQIHESGGKVHSFTSVCGGLTAPEAANNPFGYKFSWSPRGVLTAMQNSARFSRNGELVEIESKDLLASAEPFRMYNLPSLALEQLPNRDALKYVDKYRIPEAQTCFRGTLRYEGFSAKMLEFVRAGFLREDLTFGEALGAFQAQATQEAKVAMEFLLAGSHDAELDGRPAVDQLCDLLQTRLALREGERDMTVMQHNFNGDEHVSTLLAYGTKSDTAMASTVGLTVAIGADLLLDPTTAVSQSSGVLLPTSKMIYQPGLKRLAAEGIIFTNHSR</sequence>
<dbReference type="InterPro" id="IPR036291">
    <property type="entry name" value="NAD(P)-bd_dom_sf"/>
</dbReference>
<name>A0ABP0JG99_9DINO</name>
<proteinExistence type="inferred from homology"/>
<dbReference type="Gene3D" id="3.30.360.10">
    <property type="entry name" value="Dihydrodipicolinate Reductase, domain 2"/>
    <property type="match status" value="1"/>
</dbReference>
<dbReference type="Pfam" id="PF16653">
    <property type="entry name" value="Sacchrp_dh_C"/>
    <property type="match status" value="1"/>
</dbReference>
<dbReference type="CDD" id="cd12189">
    <property type="entry name" value="LKR_SDH_like"/>
    <property type="match status" value="1"/>
</dbReference>
<evidence type="ECO:0000256" key="5">
    <source>
        <dbReference type="ARBA" id="ARBA00023268"/>
    </source>
</evidence>
<evidence type="ECO:0000313" key="10">
    <source>
        <dbReference type="EMBL" id="CAK9013326.1"/>
    </source>
</evidence>
<feature type="domain" description="Alanine dehydrogenase/pyridine nucleotide transhydrogenase N-terminal" evidence="9">
    <location>
        <begin position="4"/>
        <end position="123"/>
    </location>
</feature>
<evidence type="ECO:0000256" key="3">
    <source>
        <dbReference type="ARBA" id="ARBA00023002"/>
    </source>
</evidence>
<evidence type="ECO:0000313" key="11">
    <source>
        <dbReference type="Proteomes" id="UP001642464"/>
    </source>
</evidence>
<dbReference type="Pfam" id="PF05222">
    <property type="entry name" value="AlaDh_PNT_N"/>
    <property type="match status" value="1"/>
</dbReference>
<evidence type="ECO:0000256" key="2">
    <source>
        <dbReference type="ARBA" id="ARBA00004720"/>
    </source>
</evidence>
<dbReference type="SUPFAM" id="SSF55347">
    <property type="entry name" value="Glyceraldehyde-3-phosphate dehydrogenase-like, C-terminal domain"/>
    <property type="match status" value="1"/>
</dbReference>
<dbReference type="InterPro" id="IPR007886">
    <property type="entry name" value="AlaDH/PNT_N"/>
</dbReference>
<evidence type="ECO:0000259" key="8">
    <source>
        <dbReference type="SMART" id="SM01002"/>
    </source>
</evidence>
<keyword evidence="4" id="KW-0520">NAD</keyword>
<gene>
    <name evidence="10" type="ORF">SCF082_LOCUS11887</name>
</gene>
<dbReference type="Pfam" id="PF04455">
    <property type="entry name" value="Saccharop_dh_N"/>
    <property type="match status" value="1"/>
</dbReference>
<keyword evidence="11" id="KW-1185">Reference proteome</keyword>
<feature type="region of interest" description="Disordered" evidence="7">
    <location>
        <begin position="556"/>
        <end position="584"/>
    </location>
</feature>
<accession>A0ABP0JG99</accession>
<dbReference type="InterPro" id="IPR043009">
    <property type="entry name" value="LOR/SDH_bifunc_enz_cons_dom_sf"/>
</dbReference>
<evidence type="ECO:0000259" key="9">
    <source>
        <dbReference type="SMART" id="SM01003"/>
    </source>
</evidence>
<keyword evidence="5" id="KW-0511">Multifunctional enzyme</keyword>
<dbReference type="SMART" id="SM01002">
    <property type="entry name" value="AlaDh_PNT_C"/>
    <property type="match status" value="1"/>
</dbReference>
<dbReference type="Gene3D" id="1.10.1870.10">
    <property type="entry name" value="Domain 3, Saccharopine reductase"/>
    <property type="match status" value="1"/>
</dbReference>
<dbReference type="SMART" id="SM01003">
    <property type="entry name" value="AlaDh_PNT_N"/>
    <property type="match status" value="1"/>
</dbReference>
<dbReference type="Proteomes" id="UP001642464">
    <property type="component" value="Unassembled WGS sequence"/>
</dbReference>
<dbReference type="Gene3D" id="3.40.50.720">
    <property type="entry name" value="NAD(P)-binding Rossmann-like Domain"/>
    <property type="match status" value="3"/>
</dbReference>
<evidence type="ECO:0000256" key="4">
    <source>
        <dbReference type="ARBA" id="ARBA00023027"/>
    </source>
</evidence>
<dbReference type="InterPro" id="IPR007698">
    <property type="entry name" value="AlaDH/PNT_NAD(H)-bd"/>
</dbReference>
<comment type="caution">
    <text evidence="10">The sequence shown here is derived from an EMBL/GenBank/DDBJ whole genome shotgun (WGS) entry which is preliminary data.</text>
</comment>
<dbReference type="InterPro" id="IPR005097">
    <property type="entry name" value="Sacchrp_dh_NADP-bd"/>
</dbReference>
<comment type="pathway">
    <text evidence="1">Amino-acid degradation; L-lysine degradation via saccharopine pathway; glutaryl-CoA from L-lysine: step 1/6.</text>
</comment>
<feature type="compositionally biased region" description="Acidic residues" evidence="7">
    <location>
        <begin position="559"/>
        <end position="572"/>
    </location>
</feature>
<evidence type="ECO:0000256" key="1">
    <source>
        <dbReference type="ARBA" id="ARBA00004682"/>
    </source>
</evidence>
<dbReference type="SUPFAM" id="SSF51735">
    <property type="entry name" value="NAD(P)-binding Rossmann-fold domains"/>
    <property type="match status" value="1"/>
</dbReference>
<dbReference type="InterPro" id="IPR051168">
    <property type="entry name" value="AASS"/>
</dbReference>